<dbReference type="EMBL" id="HBFB01028078">
    <property type="protein sequence ID" value="CAD8691520.1"/>
    <property type="molecule type" value="Transcribed_RNA"/>
</dbReference>
<protein>
    <submittedName>
        <fullName evidence="2">Uncharacterized protein</fullName>
    </submittedName>
</protein>
<dbReference type="SUPFAM" id="SSF48452">
    <property type="entry name" value="TPR-like"/>
    <property type="match status" value="1"/>
</dbReference>
<dbReference type="NCBIfam" id="NF047558">
    <property type="entry name" value="TPR_END_plus"/>
    <property type="match status" value="1"/>
</dbReference>
<dbReference type="InterPro" id="IPR011990">
    <property type="entry name" value="TPR-like_helical_dom_sf"/>
</dbReference>
<dbReference type="AlphaFoldDB" id="A0A7S0RZ85"/>
<name>A0A7S0RZ85_9CHLO</name>
<evidence type="ECO:0000256" key="1">
    <source>
        <dbReference type="SAM" id="MobiDB-lite"/>
    </source>
</evidence>
<reference evidence="2" key="1">
    <citation type="submission" date="2021-01" db="EMBL/GenBank/DDBJ databases">
        <authorList>
            <person name="Corre E."/>
            <person name="Pelletier E."/>
            <person name="Niang G."/>
            <person name="Scheremetjew M."/>
            <person name="Finn R."/>
            <person name="Kale V."/>
            <person name="Holt S."/>
            <person name="Cochrane G."/>
            <person name="Meng A."/>
            <person name="Brown T."/>
            <person name="Cohen L."/>
        </authorList>
    </citation>
    <scope>NUCLEOTIDE SEQUENCE</scope>
    <source>
        <strain evidence="2">SAG 11-49</strain>
    </source>
</reference>
<dbReference type="Gene3D" id="1.25.40.10">
    <property type="entry name" value="Tetratricopeptide repeat domain"/>
    <property type="match status" value="1"/>
</dbReference>
<feature type="region of interest" description="Disordered" evidence="1">
    <location>
        <begin position="25"/>
        <end position="47"/>
    </location>
</feature>
<gene>
    <name evidence="2" type="ORF">CLEI1391_LOCUS15703</name>
</gene>
<evidence type="ECO:0000313" key="2">
    <source>
        <dbReference type="EMBL" id="CAD8691520.1"/>
    </source>
</evidence>
<proteinExistence type="predicted"/>
<organism evidence="2">
    <name type="scientific">Chlamydomonas leiostraca</name>
    <dbReference type="NCBI Taxonomy" id="1034604"/>
    <lineage>
        <taxon>Eukaryota</taxon>
        <taxon>Viridiplantae</taxon>
        <taxon>Chlorophyta</taxon>
        <taxon>core chlorophytes</taxon>
        <taxon>Chlorophyceae</taxon>
        <taxon>CS clade</taxon>
        <taxon>Chlamydomonadales</taxon>
        <taxon>Chlamydomonadaceae</taxon>
        <taxon>Chlamydomonas</taxon>
    </lineage>
</organism>
<accession>A0A7S0RZ85</accession>
<sequence>MLLNRAACVAPAFSTRKTCVPRMAARPSGQVRNTQMAARKTEQQHQARRAIVVKSSEGGAPADPLAGQDEPESCKDAIALGLRYTGAARWTEALPIFEKAMSLPGTGMKRYRDKPRQPSDSEKMTCLYNIACCHAQLGDAKSGLVALAGALELGYADFPQIRRDTDLAALRKDERFEGLMRRFEPQGGLGMGFNLGGLFGGKK</sequence>